<protein>
    <submittedName>
        <fullName evidence="15">Uncharacterized protein</fullName>
    </submittedName>
</protein>
<evidence type="ECO:0000313" key="16">
    <source>
        <dbReference type="Proteomes" id="UP001154282"/>
    </source>
</evidence>
<evidence type="ECO:0000256" key="11">
    <source>
        <dbReference type="SAM" id="Phobius"/>
    </source>
</evidence>
<evidence type="ECO:0000259" key="12">
    <source>
        <dbReference type="Pfam" id="PF02714"/>
    </source>
</evidence>
<keyword evidence="10" id="KW-0175">Coiled coil</keyword>
<dbReference type="InterPro" id="IPR003864">
    <property type="entry name" value="CSC1/OSCA1-like_7TM"/>
</dbReference>
<feature type="domain" description="CSC1/OSCA1-like cytosolic" evidence="14">
    <location>
        <begin position="190"/>
        <end position="347"/>
    </location>
</feature>
<feature type="domain" description="CSC1/OSCA1-like 7TM region" evidence="12">
    <location>
        <begin position="360"/>
        <end position="627"/>
    </location>
</feature>
<feature type="domain" description="CSC1/OSCA1-like N-terminal transmembrane" evidence="13">
    <location>
        <begin position="6"/>
        <end position="169"/>
    </location>
</feature>
<comment type="caution">
    <text evidence="15">The sequence shown here is derived from an EMBL/GenBank/DDBJ whole genome shotgun (WGS) entry which is preliminary data.</text>
</comment>
<dbReference type="InterPro" id="IPR027815">
    <property type="entry name" value="CSC1/OSCA1-like_cyt"/>
</dbReference>
<dbReference type="PANTHER" id="PTHR13018:SF141">
    <property type="entry name" value="OS01G0950900 PROTEIN"/>
    <property type="match status" value="1"/>
</dbReference>
<evidence type="ECO:0000256" key="1">
    <source>
        <dbReference type="ARBA" id="ARBA00004141"/>
    </source>
</evidence>
<organism evidence="15 16">
    <name type="scientific">Linum tenue</name>
    <dbReference type="NCBI Taxonomy" id="586396"/>
    <lineage>
        <taxon>Eukaryota</taxon>
        <taxon>Viridiplantae</taxon>
        <taxon>Streptophyta</taxon>
        <taxon>Embryophyta</taxon>
        <taxon>Tracheophyta</taxon>
        <taxon>Spermatophyta</taxon>
        <taxon>Magnoliopsida</taxon>
        <taxon>eudicotyledons</taxon>
        <taxon>Gunneridae</taxon>
        <taxon>Pentapetalae</taxon>
        <taxon>rosids</taxon>
        <taxon>fabids</taxon>
        <taxon>Malpighiales</taxon>
        <taxon>Linaceae</taxon>
        <taxon>Linum</taxon>
    </lineage>
</organism>
<feature type="transmembrane region" description="Helical" evidence="11">
    <location>
        <begin position="607"/>
        <end position="628"/>
    </location>
</feature>
<feature type="transmembrane region" description="Helical" evidence="11">
    <location>
        <begin position="148"/>
        <end position="167"/>
    </location>
</feature>
<evidence type="ECO:0000259" key="13">
    <source>
        <dbReference type="Pfam" id="PF13967"/>
    </source>
</evidence>
<keyword evidence="3" id="KW-0813">Transport</keyword>
<evidence type="ECO:0000313" key="15">
    <source>
        <dbReference type="EMBL" id="CAI0442346.1"/>
    </source>
</evidence>
<dbReference type="PANTHER" id="PTHR13018">
    <property type="entry name" value="PROBABLE MEMBRANE PROTEIN DUF221-RELATED"/>
    <property type="match status" value="1"/>
</dbReference>
<keyword evidence="5" id="KW-0106">Calcium</keyword>
<feature type="transmembrane region" description="Helical" evidence="11">
    <location>
        <begin position="6"/>
        <end position="27"/>
    </location>
</feature>
<keyword evidence="7" id="KW-0406">Ion transport</keyword>
<dbReference type="InterPro" id="IPR032880">
    <property type="entry name" value="CSC1/OSCA1-like_N"/>
</dbReference>
<dbReference type="Pfam" id="PF14703">
    <property type="entry name" value="PHM7_cyt"/>
    <property type="match status" value="1"/>
</dbReference>
<evidence type="ECO:0000256" key="8">
    <source>
        <dbReference type="ARBA" id="ARBA00023136"/>
    </source>
</evidence>
<sequence>MRPESLIASAAINFGVAFIILFLFSILKKQPSNALIYYARPLSASGTGRSAAPSFPPLSLARFLPSVAWIPKAFHLSEDQILQIHGLDVLVLFRVFRFGINFFGVSSLLGLAVLVPVNYGGGEDEASKIRHSMDPFSISNVPTGSNRLWVHFTCLCFISLYGLFLLYKEYGAILNKRVHQLRILRPRPDHFTVLVRRVPNCTEHGAYGCAVDHFFSKYYPHSYHSCQMLYDAKEIGNLQKQANDLVTRIEKLRNKSTIGKTGKDSLLLDVSQEHETLTQHNEKLQKLLHKIRKLKTKDALSGKELPTGFATFKYRRSAALAAQSQQHSHPLLWITEKAPEPRNVSWRSLAIPLRMLPLIKIAVVILATLLTLFFAVIVTGVQGIAKFEKLEKWFPPAMAVGLIPGLSSVLTGYLPSAVLKGCEYLVPFAMLAMAKMGGSVSKSKEEIKACNMVFYFLVGNVFFLSLISGSLLDEIGESFTHPSNFPSHLASAVSAQADFFVTYILTDGLSGFSFEILQPALLTWDAIVLHTCGRGEGQDPYLFSIPYFRVIPSVSLSILIGMVYAVIAPLLLPFLVGYFCLGYIVYMNQIEDVYETTYETCGQFWPYIHHYIVVGISLMQVTMIGLFGLKSKPAASIATVPLLVLTLVFNEYCKIRFLPSFRNNPIQEAAELDEEDQKNGEIEINCQNASTAYVQPSLRRVNLMKPKANLTEPLIASV</sequence>
<evidence type="ECO:0000256" key="7">
    <source>
        <dbReference type="ARBA" id="ARBA00023065"/>
    </source>
</evidence>
<feature type="transmembrane region" description="Helical" evidence="11">
    <location>
        <begin position="98"/>
        <end position="119"/>
    </location>
</feature>
<proteinExistence type="inferred from homology"/>
<reference evidence="15" key="1">
    <citation type="submission" date="2022-08" db="EMBL/GenBank/DDBJ databases">
        <authorList>
            <person name="Gutierrez-Valencia J."/>
        </authorList>
    </citation>
    <scope>NUCLEOTIDE SEQUENCE</scope>
</reference>
<keyword evidence="8 11" id="KW-0472">Membrane</keyword>
<evidence type="ECO:0000256" key="4">
    <source>
        <dbReference type="ARBA" id="ARBA00022692"/>
    </source>
</evidence>
<gene>
    <name evidence="15" type="ORF">LITE_LOCUS27227</name>
</gene>
<evidence type="ECO:0000256" key="3">
    <source>
        <dbReference type="ARBA" id="ARBA00022448"/>
    </source>
</evidence>
<dbReference type="Proteomes" id="UP001154282">
    <property type="component" value="Unassembled WGS sequence"/>
</dbReference>
<accession>A0AAV0M8Y7</accession>
<evidence type="ECO:0000256" key="6">
    <source>
        <dbReference type="ARBA" id="ARBA00022989"/>
    </source>
</evidence>
<dbReference type="AlphaFoldDB" id="A0AAV0M8Y7"/>
<comment type="similarity">
    <text evidence="2">Belongs to the CSC1 (TC 1.A.17) family.</text>
</comment>
<keyword evidence="6 11" id="KW-1133">Transmembrane helix</keyword>
<evidence type="ECO:0000256" key="2">
    <source>
        <dbReference type="ARBA" id="ARBA00007779"/>
    </source>
</evidence>
<evidence type="ECO:0000256" key="5">
    <source>
        <dbReference type="ARBA" id="ARBA00022837"/>
    </source>
</evidence>
<name>A0AAV0M8Y7_9ROSI</name>
<evidence type="ECO:0000256" key="9">
    <source>
        <dbReference type="ARBA" id="ARBA00023303"/>
    </source>
</evidence>
<evidence type="ECO:0000259" key="14">
    <source>
        <dbReference type="Pfam" id="PF14703"/>
    </source>
</evidence>
<dbReference type="Pfam" id="PF02714">
    <property type="entry name" value="RSN1_7TM"/>
    <property type="match status" value="1"/>
</dbReference>
<dbReference type="InterPro" id="IPR045122">
    <property type="entry name" value="Csc1-like"/>
</dbReference>
<evidence type="ECO:0000256" key="10">
    <source>
        <dbReference type="SAM" id="Coils"/>
    </source>
</evidence>
<dbReference type="GO" id="GO:0005886">
    <property type="term" value="C:plasma membrane"/>
    <property type="evidence" value="ECO:0007669"/>
    <property type="project" value="TreeGrafter"/>
</dbReference>
<feature type="coiled-coil region" evidence="10">
    <location>
        <begin position="235"/>
        <end position="297"/>
    </location>
</feature>
<feature type="transmembrane region" description="Helical" evidence="11">
    <location>
        <begin position="556"/>
        <end position="586"/>
    </location>
</feature>
<feature type="transmembrane region" description="Helical" evidence="11">
    <location>
        <begin position="358"/>
        <end position="381"/>
    </location>
</feature>
<keyword evidence="9" id="KW-0407">Ion channel</keyword>
<feature type="transmembrane region" description="Helical" evidence="11">
    <location>
        <begin position="393"/>
        <end position="414"/>
    </location>
</feature>
<dbReference type="GO" id="GO:0005227">
    <property type="term" value="F:calcium-activated cation channel activity"/>
    <property type="evidence" value="ECO:0007669"/>
    <property type="project" value="InterPro"/>
</dbReference>
<feature type="transmembrane region" description="Helical" evidence="11">
    <location>
        <begin position="452"/>
        <end position="472"/>
    </location>
</feature>
<keyword evidence="16" id="KW-1185">Reference proteome</keyword>
<dbReference type="Pfam" id="PF13967">
    <property type="entry name" value="RSN1_TM"/>
    <property type="match status" value="1"/>
</dbReference>
<dbReference type="EMBL" id="CAMGYJ010000007">
    <property type="protein sequence ID" value="CAI0442346.1"/>
    <property type="molecule type" value="Genomic_DNA"/>
</dbReference>
<feature type="transmembrane region" description="Helical" evidence="11">
    <location>
        <begin position="634"/>
        <end position="653"/>
    </location>
</feature>
<comment type="subcellular location">
    <subcellularLocation>
        <location evidence="1">Membrane</location>
        <topology evidence="1">Multi-pass membrane protein</topology>
    </subcellularLocation>
</comment>
<keyword evidence="4 11" id="KW-0812">Transmembrane</keyword>